<sequence>MHLHPPSYEHPSLVELPGRMIASASAPMTPPHQESSKAQFQRLPLELRQEIYTLVLRGRLIHVSQNDISAIPCTEHLDSDGVLATPSNNLRFKTCSSLVSEADAYKFSRTPDEDDPYGLCPDKPAGRHRYDERHIDCWRDLRSSVFDDDTAALLCVSKTTYTEASPVLWAAVTFFFDSGHTFVDFVERLAPWQRTAITSLHFHLSSDDPCHPWSLESDDIPAALATLISLKSSQFNLCLLPYAPLPMNMRMDHVLAFWNENLMKFRKVCKKRVIIVIEDDYRKTTSHWDAFALMKWEYKGAVLKKRGYWTLGDRAGFARALEERLRCSKP</sequence>
<keyword evidence="3" id="KW-1185">Reference proteome</keyword>
<dbReference type="PANTHER" id="PTHR38790">
    <property type="entry name" value="2EXR DOMAIN-CONTAINING PROTEIN-RELATED"/>
    <property type="match status" value="1"/>
</dbReference>
<dbReference type="EMBL" id="CAJPDR010000149">
    <property type="protein sequence ID" value="CAF9921812.1"/>
    <property type="molecule type" value="Genomic_DNA"/>
</dbReference>
<name>A0A8H3FFI9_9LECA</name>
<dbReference type="AlphaFoldDB" id="A0A8H3FFI9"/>
<reference evidence="2" key="1">
    <citation type="submission" date="2021-03" db="EMBL/GenBank/DDBJ databases">
        <authorList>
            <person name="Tagirdzhanova G."/>
        </authorList>
    </citation>
    <scope>NUCLEOTIDE SEQUENCE</scope>
</reference>
<organism evidence="2 3">
    <name type="scientific">Alectoria fallacina</name>
    <dbReference type="NCBI Taxonomy" id="1903189"/>
    <lineage>
        <taxon>Eukaryota</taxon>
        <taxon>Fungi</taxon>
        <taxon>Dikarya</taxon>
        <taxon>Ascomycota</taxon>
        <taxon>Pezizomycotina</taxon>
        <taxon>Lecanoromycetes</taxon>
        <taxon>OSLEUM clade</taxon>
        <taxon>Lecanoromycetidae</taxon>
        <taxon>Lecanorales</taxon>
        <taxon>Lecanorineae</taxon>
        <taxon>Parmeliaceae</taxon>
        <taxon>Alectoria</taxon>
    </lineage>
</organism>
<accession>A0A8H3FFI9</accession>
<dbReference type="OrthoDB" id="515692at2759"/>
<dbReference type="Pfam" id="PF20150">
    <property type="entry name" value="2EXR"/>
    <property type="match status" value="1"/>
</dbReference>
<proteinExistence type="predicted"/>
<dbReference type="InterPro" id="IPR045518">
    <property type="entry name" value="2EXR"/>
</dbReference>
<comment type="caution">
    <text evidence="2">The sequence shown here is derived from an EMBL/GenBank/DDBJ whole genome shotgun (WGS) entry which is preliminary data.</text>
</comment>
<protein>
    <recommendedName>
        <fullName evidence="1">2EXR domain-containing protein</fullName>
    </recommendedName>
</protein>
<evidence type="ECO:0000313" key="3">
    <source>
        <dbReference type="Proteomes" id="UP000664203"/>
    </source>
</evidence>
<gene>
    <name evidence="2" type="ORF">ALECFALPRED_001883</name>
</gene>
<dbReference type="PANTHER" id="PTHR38790:SF4">
    <property type="entry name" value="2EXR DOMAIN-CONTAINING PROTEIN"/>
    <property type="match status" value="1"/>
</dbReference>
<evidence type="ECO:0000313" key="2">
    <source>
        <dbReference type="EMBL" id="CAF9921812.1"/>
    </source>
</evidence>
<dbReference type="Proteomes" id="UP000664203">
    <property type="component" value="Unassembled WGS sequence"/>
</dbReference>
<evidence type="ECO:0000259" key="1">
    <source>
        <dbReference type="Pfam" id="PF20150"/>
    </source>
</evidence>
<feature type="domain" description="2EXR" evidence="1">
    <location>
        <begin position="39"/>
        <end position="96"/>
    </location>
</feature>